<dbReference type="EMBL" id="QNSE01000020">
    <property type="protein sequence ID" value="RBP78276.1"/>
    <property type="molecule type" value="Genomic_DNA"/>
</dbReference>
<evidence type="ECO:0000313" key="2">
    <source>
        <dbReference type="EMBL" id="RBP78276.1"/>
    </source>
</evidence>
<organism evidence="2 3">
    <name type="scientific">Marinomonas rhizomae</name>
    <dbReference type="NCBI Taxonomy" id="491948"/>
    <lineage>
        <taxon>Bacteria</taxon>
        <taxon>Pseudomonadati</taxon>
        <taxon>Pseudomonadota</taxon>
        <taxon>Gammaproteobacteria</taxon>
        <taxon>Oceanospirillales</taxon>
        <taxon>Oceanospirillaceae</taxon>
        <taxon>Marinomonas</taxon>
    </lineage>
</organism>
<keyword evidence="1" id="KW-0472">Membrane</keyword>
<keyword evidence="1" id="KW-1133">Transmembrane helix</keyword>
<comment type="caution">
    <text evidence="2">The sequence shown here is derived from an EMBL/GenBank/DDBJ whole genome shotgun (WGS) entry which is preliminary data.</text>
</comment>
<dbReference type="AlphaFoldDB" id="A0A366IU07"/>
<feature type="transmembrane region" description="Helical" evidence="1">
    <location>
        <begin position="189"/>
        <end position="209"/>
    </location>
</feature>
<dbReference type="OrthoDB" id="6098968at2"/>
<dbReference type="RefSeq" id="WP_113918432.1">
    <property type="nucleotide sequence ID" value="NZ_QNSE01000020.1"/>
</dbReference>
<protein>
    <submittedName>
        <fullName evidence="2">Uncharacterized protein</fullName>
    </submittedName>
</protein>
<accession>A0A366IU07</accession>
<evidence type="ECO:0000313" key="3">
    <source>
        <dbReference type="Proteomes" id="UP000252792"/>
    </source>
</evidence>
<reference evidence="2 3" key="1">
    <citation type="submission" date="2018-06" db="EMBL/GenBank/DDBJ databases">
        <title>Genomic Encyclopedia of Type Strains, Phase III (KMG-III): the genomes of soil and plant-associated and newly described type strains.</title>
        <authorList>
            <person name="Whitman W."/>
        </authorList>
    </citation>
    <scope>NUCLEOTIDE SEQUENCE [LARGE SCALE GENOMIC DNA]</scope>
    <source>
        <strain evidence="2 3">CECT 7377</strain>
    </source>
</reference>
<name>A0A366IU07_9GAMM</name>
<proteinExistence type="predicted"/>
<gene>
    <name evidence="2" type="ORF">DFP80_12012</name>
</gene>
<evidence type="ECO:0000256" key="1">
    <source>
        <dbReference type="SAM" id="Phobius"/>
    </source>
</evidence>
<keyword evidence="3" id="KW-1185">Reference proteome</keyword>
<sequence length="324" mass="37051">MKLLSDYSVAVYSAQECKLYNSSKVACLADFSAFINAPRPDSQQLYAIHQRLKIGQELNGSRIIILVPDAWLSVSQHRVDHLIPMSLRPLAALSYAVEATFSLPENLLFSYQYEPLSAQQSLLSVYACSCEWAEQLVLPFLSIPKTYLLMTISQWQAMSSRKRSWSSCSFCSLSLYQPEKAKRVKARQLFWCLVVLSLVLNSTASVYFLSLDQNTTYMRIARQTIQNTQSAWSSTHSANAFSASALDLIQALPRSARLEYFESRAQRAFLQMTLPARDLELLLVTWRQHKPDWRWEVKQRPHHPTSPITQKEVVDVSIKVFKSE</sequence>
<keyword evidence="1" id="KW-0812">Transmembrane</keyword>
<dbReference type="Proteomes" id="UP000252792">
    <property type="component" value="Unassembled WGS sequence"/>
</dbReference>